<evidence type="ECO:0000313" key="3">
    <source>
        <dbReference type="Proteomes" id="UP000027222"/>
    </source>
</evidence>
<feature type="compositionally biased region" description="Acidic residues" evidence="1">
    <location>
        <begin position="93"/>
        <end position="105"/>
    </location>
</feature>
<dbReference type="EMBL" id="KL142472">
    <property type="protein sequence ID" value="KDR65224.1"/>
    <property type="molecule type" value="Genomic_DNA"/>
</dbReference>
<dbReference type="HOGENOM" id="CLU_046441_0_0_1"/>
<accession>A0A067SBS8</accession>
<organism evidence="2 3">
    <name type="scientific">Galerina marginata (strain CBS 339.88)</name>
    <dbReference type="NCBI Taxonomy" id="685588"/>
    <lineage>
        <taxon>Eukaryota</taxon>
        <taxon>Fungi</taxon>
        <taxon>Dikarya</taxon>
        <taxon>Basidiomycota</taxon>
        <taxon>Agaricomycotina</taxon>
        <taxon>Agaricomycetes</taxon>
        <taxon>Agaricomycetidae</taxon>
        <taxon>Agaricales</taxon>
        <taxon>Agaricineae</taxon>
        <taxon>Strophariaceae</taxon>
        <taxon>Galerina</taxon>
    </lineage>
</organism>
<gene>
    <name evidence="2" type="ORF">GALMADRAFT_217637</name>
</gene>
<dbReference type="Proteomes" id="UP000027222">
    <property type="component" value="Unassembled WGS sequence"/>
</dbReference>
<proteinExistence type="predicted"/>
<protein>
    <submittedName>
        <fullName evidence="2">Uncharacterized protein</fullName>
    </submittedName>
</protein>
<sequence length="195" mass="22379">MASETPVLLPISTFSQELGNLLAASFVELEKKPVDRITSVSWEMKMLSDIGDQHKFFGSNQPQHHQLNYLEDLTEHDFLCQKDSAEFNQASGDDSDKDSDYEDLDSGSVSFNPQSPPRKRQKQPQQTPNQSEKTTFANPSLSSTTFEAFNRMAILSRNHDVWNQILRENPSFWEKKCLSWKTFLDEAYALRKVLL</sequence>
<evidence type="ECO:0000256" key="1">
    <source>
        <dbReference type="SAM" id="MobiDB-lite"/>
    </source>
</evidence>
<name>A0A067SBS8_GALM3</name>
<feature type="region of interest" description="Disordered" evidence="1">
    <location>
        <begin position="87"/>
        <end position="138"/>
    </location>
</feature>
<keyword evidence="3" id="KW-1185">Reference proteome</keyword>
<dbReference type="AlphaFoldDB" id="A0A067SBS8"/>
<evidence type="ECO:0000313" key="2">
    <source>
        <dbReference type="EMBL" id="KDR65224.1"/>
    </source>
</evidence>
<reference evidence="3" key="1">
    <citation type="journal article" date="2014" name="Proc. Natl. Acad. Sci. U.S.A.">
        <title>Extensive sampling of basidiomycete genomes demonstrates inadequacy of the white-rot/brown-rot paradigm for wood decay fungi.</title>
        <authorList>
            <person name="Riley R."/>
            <person name="Salamov A.A."/>
            <person name="Brown D.W."/>
            <person name="Nagy L.G."/>
            <person name="Floudas D."/>
            <person name="Held B.W."/>
            <person name="Levasseur A."/>
            <person name="Lombard V."/>
            <person name="Morin E."/>
            <person name="Otillar R."/>
            <person name="Lindquist E.A."/>
            <person name="Sun H."/>
            <person name="LaButti K.M."/>
            <person name="Schmutz J."/>
            <person name="Jabbour D."/>
            <person name="Luo H."/>
            <person name="Baker S.E."/>
            <person name="Pisabarro A.G."/>
            <person name="Walton J.D."/>
            <person name="Blanchette R.A."/>
            <person name="Henrissat B."/>
            <person name="Martin F."/>
            <person name="Cullen D."/>
            <person name="Hibbett D.S."/>
            <person name="Grigoriev I.V."/>
        </authorList>
    </citation>
    <scope>NUCLEOTIDE SEQUENCE [LARGE SCALE GENOMIC DNA]</scope>
    <source>
        <strain evidence="3">CBS 339.88</strain>
    </source>
</reference>